<organism evidence="2 3">
    <name type="scientific">Cobetia amphilecti</name>
    <dbReference type="NCBI Taxonomy" id="1055104"/>
    <lineage>
        <taxon>Bacteria</taxon>
        <taxon>Pseudomonadati</taxon>
        <taxon>Pseudomonadota</taxon>
        <taxon>Gammaproteobacteria</taxon>
        <taxon>Oceanospirillales</taxon>
        <taxon>Halomonadaceae</taxon>
        <taxon>Cobetia</taxon>
    </lineage>
</organism>
<reference evidence="2" key="1">
    <citation type="submission" date="2023-07" db="EMBL/GenBank/DDBJ databases">
        <title>Genome content predicts the carbon catabolic preferences of heterotrophic bacteria.</title>
        <authorList>
            <person name="Gralka M."/>
        </authorList>
    </citation>
    <scope>NUCLEOTIDE SEQUENCE</scope>
    <source>
        <strain evidence="2">C2R13</strain>
    </source>
</reference>
<evidence type="ECO:0000256" key="1">
    <source>
        <dbReference type="SAM" id="MobiDB-lite"/>
    </source>
</evidence>
<dbReference type="EMBL" id="JAUORK010000026">
    <property type="protein sequence ID" value="MDO6673526.1"/>
    <property type="molecule type" value="Genomic_DNA"/>
</dbReference>
<dbReference type="AlphaFoldDB" id="A0AAP4U2S8"/>
<proteinExistence type="predicted"/>
<dbReference type="Pfam" id="PF11964">
    <property type="entry name" value="SpoIIAA-like"/>
    <property type="match status" value="1"/>
</dbReference>
<protein>
    <submittedName>
        <fullName evidence="2">STAS/SEC14 domain-containing protein</fullName>
    </submittedName>
</protein>
<dbReference type="RefSeq" id="WP_160317850.1">
    <property type="nucleotide sequence ID" value="NZ_JAUORK010000026.1"/>
</dbReference>
<dbReference type="Proteomes" id="UP001170481">
    <property type="component" value="Unassembled WGS sequence"/>
</dbReference>
<dbReference type="InterPro" id="IPR036513">
    <property type="entry name" value="STAS_dom_sf"/>
</dbReference>
<name>A0AAP4U2S8_9GAMM</name>
<dbReference type="Gene3D" id="3.40.50.10600">
    <property type="entry name" value="SpoIIaa-like domains"/>
    <property type="match status" value="1"/>
</dbReference>
<comment type="caution">
    <text evidence="2">The sequence shown here is derived from an EMBL/GenBank/DDBJ whole genome shotgun (WGS) entry which is preliminary data.</text>
</comment>
<evidence type="ECO:0000313" key="2">
    <source>
        <dbReference type="EMBL" id="MDO6673526.1"/>
    </source>
</evidence>
<dbReference type="InterPro" id="IPR021866">
    <property type="entry name" value="SpoIIAA-like"/>
</dbReference>
<feature type="region of interest" description="Disordered" evidence="1">
    <location>
        <begin position="125"/>
        <end position="150"/>
    </location>
</feature>
<evidence type="ECO:0000313" key="3">
    <source>
        <dbReference type="Proteomes" id="UP001170481"/>
    </source>
</evidence>
<gene>
    <name evidence="2" type="ORF">Q4535_15560</name>
</gene>
<accession>A0AAP4U2S8</accession>
<dbReference type="InterPro" id="IPR038396">
    <property type="entry name" value="SpoIIAA-like_sf"/>
</dbReference>
<sequence>MLTLLKSPADHVVALHLDGGIDQAALTPIIKECDERLARHERISLLVEIERFGLITPAALLNDIGYALRHLGDFEREAIISKADWLRHVTEFSKHLVRSIEVRHFSPDEREAAYAWVAEPPRGGSGIGAGANKAPAGRDAQTPAAKRQQA</sequence>
<dbReference type="SUPFAM" id="SSF52091">
    <property type="entry name" value="SpoIIaa-like"/>
    <property type="match status" value="1"/>
</dbReference>